<sequence length="143" mass="16144">MILVDTISRQQIPEQLNPHFLNFSQTNLSTVSLSTEKRDSEKLRGDNTSAATTPEPSVLLAPIVLLAMSTVVIFHKLKLSEQNNKLNNLEPFPCRNCHFFNQSKHLKCAVNPSAVFTKAATNCHDYHPLKSKKNRSFKTSEHK</sequence>
<comment type="caution">
    <text evidence="1">The sequence shown here is derived from an EMBL/GenBank/DDBJ whole genome shotgun (WGS) entry which is preliminary data.</text>
</comment>
<name>A0ABR8DQI4_9NOSO</name>
<evidence type="ECO:0000313" key="2">
    <source>
        <dbReference type="Proteomes" id="UP000623440"/>
    </source>
</evidence>
<dbReference type="Proteomes" id="UP000623440">
    <property type="component" value="Unassembled WGS sequence"/>
</dbReference>
<dbReference type="RefSeq" id="WP_190942401.1">
    <property type="nucleotide sequence ID" value="NZ_JACJSI010000040.1"/>
</dbReference>
<proteinExistence type="predicted"/>
<protein>
    <submittedName>
        <fullName evidence="1">Uncharacterized protein</fullName>
    </submittedName>
</protein>
<reference evidence="1 2" key="1">
    <citation type="journal article" date="2020" name="ISME J.">
        <title>Comparative genomics reveals insights into cyanobacterial evolution and habitat adaptation.</title>
        <authorList>
            <person name="Chen M.Y."/>
            <person name="Teng W.K."/>
            <person name="Zhao L."/>
            <person name="Hu C.X."/>
            <person name="Zhou Y.K."/>
            <person name="Han B.P."/>
            <person name="Song L.R."/>
            <person name="Shu W.S."/>
        </authorList>
    </citation>
    <scope>NUCLEOTIDE SEQUENCE [LARGE SCALE GENOMIC DNA]</scope>
    <source>
        <strain evidence="1 2">FACHB-838</strain>
    </source>
</reference>
<gene>
    <name evidence="1" type="ORF">H6G97_19830</name>
</gene>
<dbReference type="EMBL" id="JACJSI010000040">
    <property type="protein sequence ID" value="MBD2531722.1"/>
    <property type="molecule type" value="Genomic_DNA"/>
</dbReference>
<evidence type="ECO:0000313" key="1">
    <source>
        <dbReference type="EMBL" id="MBD2531722.1"/>
    </source>
</evidence>
<organism evidence="1 2">
    <name type="scientific">Nostoc flagelliforme FACHB-838</name>
    <dbReference type="NCBI Taxonomy" id="2692904"/>
    <lineage>
        <taxon>Bacteria</taxon>
        <taxon>Bacillati</taxon>
        <taxon>Cyanobacteriota</taxon>
        <taxon>Cyanophyceae</taxon>
        <taxon>Nostocales</taxon>
        <taxon>Nostocaceae</taxon>
        <taxon>Nostoc</taxon>
    </lineage>
</organism>
<accession>A0ABR8DQI4</accession>
<keyword evidence="2" id="KW-1185">Reference proteome</keyword>